<dbReference type="AlphaFoldDB" id="A0A6V7HCC0"/>
<dbReference type="InterPro" id="IPR005312">
    <property type="entry name" value="DUF1759"/>
</dbReference>
<protein>
    <submittedName>
        <fullName evidence="1">Uncharacterized protein</fullName>
    </submittedName>
</protein>
<dbReference type="OrthoDB" id="7635312at2759"/>
<evidence type="ECO:0000313" key="1">
    <source>
        <dbReference type="EMBL" id="CAD1476680.1"/>
    </source>
</evidence>
<proteinExistence type="predicted"/>
<gene>
    <name evidence="1" type="ORF">MHI_LOCUS664450</name>
</gene>
<accession>A0A6V7HCC0</accession>
<comment type="caution">
    <text evidence="1">The sequence shown here is derived from an EMBL/GenBank/DDBJ whole genome shotgun (WGS) entry which is preliminary data.</text>
</comment>
<sequence length="117" mass="13314">MVVKLPEMSLPNFDGASESWASFFDIFSSVIDQNEDLTPGQKLQYLRSTLRGRASCIEALPTKCKFDKCASKNSLLFTTILSKITPNTVWQWELTLKDKKMPIYTELLDFLEKQTAA</sequence>
<reference evidence="1" key="1">
    <citation type="submission" date="2020-07" db="EMBL/GenBank/DDBJ databases">
        <authorList>
            <person name="Nazaruddin N."/>
        </authorList>
    </citation>
    <scope>NUCLEOTIDE SEQUENCE</scope>
</reference>
<name>A0A6V7HCC0_9HYME</name>
<organism evidence="1 2">
    <name type="scientific">Heterotrigona itama</name>
    <dbReference type="NCBI Taxonomy" id="395501"/>
    <lineage>
        <taxon>Eukaryota</taxon>
        <taxon>Metazoa</taxon>
        <taxon>Ecdysozoa</taxon>
        <taxon>Arthropoda</taxon>
        <taxon>Hexapoda</taxon>
        <taxon>Insecta</taxon>
        <taxon>Pterygota</taxon>
        <taxon>Neoptera</taxon>
        <taxon>Endopterygota</taxon>
        <taxon>Hymenoptera</taxon>
        <taxon>Apocrita</taxon>
        <taxon>Aculeata</taxon>
        <taxon>Apoidea</taxon>
        <taxon>Anthophila</taxon>
        <taxon>Apidae</taxon>
        <taxon>Heterotrigona</taxon>
    </lineage>
</organism>
<keyword evidence="2" id="KW-1185">Reference proteome</keyword>
<dbReference type="Pfam" id="PF03564">
    <property type="entry name" value="DUF1759"/>
    <property type="match status" value="1"/>
</dbReference>
<evidence type="ECO:0000313" key="2">
    <source>
        <dbReference type="Proteomes" id="UP000752696"/>
    </source>
</evidence>
<dbReference type="Proteomes" id="UP000752696">
    <property type="component" value="Unassembled WGS sequence"/>
</dbReference>
<dbReference type="EMBL" id="CAJDYZ010009502">
    <property type="protein sequence ID" value="CAD1476680.1"/>
    <property type="molecule type" value="Genomic_DNA"/>
</dbReference>